<evidence type="ECO:0000313" key="1">
    <source>
        <dbReference type="EMBL" id="CAG8649440.1"/>
    </source>
</evidence>
<reference evidence="1" key="1">
    <citation type="submission" date="2021-06" db="EMBL/GenBank/DDBJ databases">
        <authorList>
            <person name="Kallberg Y."/>
            <person name="Tangrot J."/>
            <person name="Rosling A."/>
        </authorList>
    </citation>
    <scope>NUCLEOTIDE SEQUENCE</scope>
    <source>
        <strain evidence="1">MA461A</strain>
    </source>
</reference>
<protein>
    <submittedName>
        <fullName evidence="1">20353_t:CDS:1</fullName>
    </submittedName>
</protein>
<gene>
    <name evidence="1" type="ORF">RPERSI_LOCUS7813</name>
</gene>
<feature type="non-terminal residue" evidence="1">
    <location>
        <position position="1"/>
    </location>
</feature>
<evidence type="ECO:0000313" key="2">
    <source>
        <dbReference type="Proteomes" id="UP000789920"/>
    </source>
</evidence>
<proteinExistence type="predicted"/>
<keyword evidence="2" id="KW-1185">Reference proteome</keyword>
<sequence>IIRGSRAVEEQEIAVYSSKSKLVKALLDKAKNLVRKSYSENWNKRLDKVWKTYLEYCGVTGQRAIPSSEDFLLLCLIWLDLTDAVSVCSDILAAVSREHLERSLPDPSKLYNVRRVYKALIKESRKDKKPEWPCHPLPIFALRRFVINKPRFADMNIWIQDTALIAIELRTMCRPVELCNLKLEDVKFNENLCWIRICNSKTDQFSNRKFILIEISNSLCCPVRLLKRYFLIRPKTQKNWPLFLSNRKKKMTVGAIRAIVKRVADNAQLSV</sequence>
<name>A0ACA9NDW7_9GLOM</name>
<accession>A0ACA9NDW7</accession>
<comment type="caution">
    <text evidence="1">The sequence shown here is derived from an EMBL/GenBank/DDBJ whole genome shotgun (WGS) entry which is preliminary data.</text>
</comment>
<organism evidence="1 2">
    <name type="scientific">Racocetra persica</name>
    <dbReference type="NCBI Taxonomy" id="160502"/>
    <lineage>
        <taxon>Eukaryota</taxon>
        <taxon>Fungi</taxon>
        <taxon>Fungi incertae sedis</taxon>
        <taxon>Mucoromycota</taxon>
        <taxon>Glomeromycotina</taxon>
        <taxon>Glomeromycetes</taxon>
        <taxon>Diversisporales</taxon>
        <taxon>Gigasporaceae</taxon>
        <taxon>Racocetra</taxon>
    </lineage>
</organism>
<dbReference type="Proteomes" id="UP000789920">
    <property type="component" value="Unassembled WGS sequence"/>
</dbReference>
<dbReference type="EMBL" id="CAJVQC010013576">
    <property type="protein sequence ID" value="CAG8649440.1"/>
    <property type="molecule type" value="Genomic_DNA"/>
</dbReference>